<evidence type="ECO:0000313" key="1">
    <source>
        <dbReference type="EMBL" id="MFE8697979.1"/>
    </source>
</evidence>
<accession>A0ABW6K1C7</accession>
<sequence length="149" mass="16772">MANREIFTIEGIEAMIDRLDQIEIETERKVDRILIELAQKVIEDAKRLAPVAPGSGDLEASLHVGEVKTLLKSKYIDFGVSPEVDHYATVQHEGFRKTADGRVVHMSPGPITRSKPMHKGYMPGKKYLENAIAINEQLIISELRRAFSF</sequence>
<keyword evidence="2" id="KW-1185">Reference proteome</keyword>
<dbReference type="Pfam" id="PF04883">
    <property type="entry name" value="HK97-gp10_like"/>
    <property type="match status" value="1"/>
</dbReference>
<gene>
    <name evidence="1" type="ORF">ACFYKT_16680</name>
</gene>
<name>A0ABW6K1C7_9BACI</name>
<comment type="caution">
    <text evidence="1">The sequence shown here is derived from an EMBL/GenBank/DDBJ whole genome shotgun (WGS) entry which is preliminary data.</text>
</comment>
<reference evidence="1 2" key="1">
    <citation type="submission" date="2024-08" db="EMBL/GenBank/DDBJ databases">
        <title>Two novel Cytobacillus novel species.</title>
        <authorList>
            <person name="Liu G."/>
        </authorList>
    </citation>
    <scope>NUCLEOTIDE SEQUENCE [LARGE SCALE GENOMIC DNA]</scope>
    <source>
        <strain evidence="1 2">FJAT-53684</strain>
    </source>
</reference>
<organism evidence="1 2">
    <name type="scientific">Cytobacillus mangrovibacter</name>
    <dbReference type="NCBI Taxonomy" id="3299024"/>
    <lineage>
        <taxon>Bacteria</taxon>
        <taxon>Bacillati</taxon>
        <taxon>Bacillota</taxon>
        <taxon>Bacilli</taxon>
        <taxon>Bacillales</taxon>
        <taxon>Bacillaceae</taxon>
        <taxon>Cytobacillus</taxon>
    </lineage>
</organism>
<dbReference type="InterPro" id="IPR010064">
    <property type="entry name" value="HK97-gp10_tail"/>
</dbReference>
<dbReference type="RefSeq" id="WP_389221933.1">
    <property type="nucleotide sequence ID" value="NZ_JBIACJ010000009.1"/>
</dbReference>
<protein>
    <submittedName>
        <fullName evidence="1">HK97 gp10 family phage protein</fullName>
    </submittedName>
</protein>
<evidence type="ECO:0000313" key="2">
    <source>
        <dbReference type="Proteomes" id="UP001601058"/>
    </source>
</evidence>
<proteinExistence type="predicted"/>
<dbReference type="EMBL" id="JBIACJ010000009">
    <property type="protein sequence ID" value="MFE8697979.1"/>
    <property type="molecule type" value="Genomic_DNA"/>
</dbReference>
<dbReference type="Proteomes" id="UP001601058">
    <property type="component" value="Unassembled WGS sequence"/>
</dbReference>